<accession>A0A2V0P5R6</accession>
<name>A0A2V0P5R6_9CHLO</name>
<proteinExistence type="predicted"/>
<dbReference type="EMBL" id="BDRX01000061">
    <property type="protein sequence ID" value="GBF95214.1"/>
    <property type="molecule type" value="Genomic_DNA"/>
</dbReference>
<feature type="compositionally biased region" description="Low complexity" evidence="1">
    <location>
        <begin position="255"/>
        <end position="273"/>
    </location>
</feature>
<evidence type="ECO:0000256" key="1">
    <source>
        <dbReference type="SAM" id="MobiDB-lite"/>
    </source>
</evidence>
<sequence length="400" mass="41852">MPSLGASRAPGPRLGAAQGRLGAGRVAVCPPGLRLTRCARHDGRRGAEPDLLDQGTSRSVVVRAAGEPGDRSSHAHGTHRASGDDGSTQITLLLSLSVSLLLLPWAARHPTFLFGLPLLAVTPVVGQGVRPILREALTSLLKGLRISSGWLLPHDDPAAHHGHPAHHPHHAHHGHGRRPVRDPRTVPHAHPLVEPSGPYSEWQPPAERRASNGAQGGSGSGGSSAAGPLIEPSGPYSEWRPPAERRASSGGLSGFGAAPSSPGGSPAASRSGSFTDRRPQQQQQQQQQQPQLQQQQQHHRPPVDPRDNLDSLEEEEEALWAAAAASLAQGGAQYGPRGSTNGNGGAAAAAASWDEADAAAAAVDGASAQLHARQARDPRVLSREQKVQRLGQQLQQEPQS</sequence>
<keyword evidence="3" id="KW-1185">Reference proteome</keyword>
<gene>
    <name evidence="2" type="ORF">Rsub_07929</name>
</gene>
<feature type="compositionally biased region" description="Gly residues" evidence="1">
    <location>
        <begin position="214"/>
        <end position="224"/>
    </location>
</feature>
<feature type="compositionally biased region" description="Low complexity" evidence="1">
    <location>
        <begin position="388"/>
        <end position="400"/>
    </location>
</feature>
<feature type="compositionally biased region" description="Basic and acidic residues" evidence="1">
    <location>
        <begin position="374"/>
        <end position="387"/>
    </location>
</feature>
<evidence type="ECO:0000313" key="3">
    <source>
        <dbReference type="Proteomes" id="UP000247498"/>
    </source>
</evidence>
<dbReference type="AlphaFoldDB" id="A0A2V0P5R6"/>
<feature type="region of interest" description="Disordered" evidence="1">
    <location>
        <begin position="66"/>
        <end position="85"/>
    </location>
</feature>
<reference evidence="2 3" key="1">
    <citation type="journal article" date="2018" name="Sci. Rep.">
        <title>Raphidocelis subcapitata (=Pseudokirchneriella subcapitata) provides an insight into genome evolution and environmental adaptations in the Sphaeropleales.</title>
        <authorList>
            <person name="Suzuki S."/>
            <person name="Yamaguchi H."/>
            <person name="Nakajima N."/>
            <person name="Kawachi M."/>
        </authorList>
    </citation>
    <scope>NUCLEOTIDE SEQUENCE [LARGE SCALE GENOMIC DNA]</scope>
    <source>
        <strain evidence="2 3">NIES-35</strain>
    </source>
</reference>
<protein>
    <submittedName>
        <fullName evidence="2">Uncharacterized protein</fullName>
    </submittedName>
</protein>
<comment type="caution">
    <text evidence="2">The sequence shown here is derived from an EMBL/GenBank/DDBJ whole genome shotgun (WGS) entry which is preliminary data.</text>
</comment>
<dbReference type="Proteomes" id="UP000247498">
    <property type="component" value="Unassembled WGS sequence"/>
</dbReference>
<feature type="region of interest" description="Disordered" evidence="1">
    <location>
        <begin position="365"/>
        <end position="400"/>
    </location>
</feature>
<organism evidence="2 3">
    <name type="scientific">Raphidocelis subcapitata</name>
    <dbReference type="NCBI Taxonomy" id="307507"/>
    <lineage>
        <taxon>Eukaryota</taxon>
        <taxon>Viridiplantae</taxon>
        <taxon>Chlorophyta</taxon>
        <taxon>core chlorophytes</taxon>
        <taxon>Chlorophyceae</taxon>
        <taxon>CS clade</taxon>
        <taxon>Sphaeropleales</taxon>
        <taxon>Selenastraceae</taxon>
        <taxon>Raphidocelis</taxon>
    </lineage>
</organism>
<feature type="region of interest" description="Disordered" evidence="1">
    <location>
        <begin position="155"/>
        <end position="349"/>
    </location>
</feature>
<feature type="compositionally biased region" description="Low complexity" evidence="1">
    <location>
        <begin position="319"/>
        <end position="328"/>
    </location>
</feature>
<feature type="compositionally biased region" description="Basic residues" evidence="1">
    <location>
        <begin position="160"/>
        <end position="178"/>
    </location>
</feature>
<dbReference type="OrthoDB" id="10632073at2759"/>
<feature type="compositionally biased region" description="Low complexity" evidence="1">
    <location>
        <begin position="280"/>
        <end position="296"/>
    </location>
</feature>
<dbReference type="InParanoid" id="A0A2V0P5R6"/>
<evidence type="ECO:0000313" key="2">
    <source>
        <dbReference type="EMBL" id="GBF95214.1"/>
    </source>
</evidence>